<evidence type="ECO:0000313" key="7">
    <source>
        <dbReference type="EMBL" id="OGG30443.1"/>
    </source>
</evidence>
<dbReference type="PANTHER" id="PTHR23530">
    <property type="entry name" value="TRANSPORT PROTEIN-RELATED"/>
    <property type="match status" value="1"/>
</dbReference>
<dbReference type="Pfam" id="PF07690">
    <property type="entry name" value="MFS_1"/>
    <property type="match status" value="1"/>
</dbReference>
<feature type="transmembrane region" description="Helical" evidence="5">
    <location>
        <begin position="255"/>
        <end position="275"/>
    </location>
</feature>
<reference evidence="7 8" key="1">
    <citation type="journal article" date="2016" name="Nat. Commun.">
        <title>Thousands of microbial genomes shed light on interconnected biogeochemical processes in an aquifer system.</title>
        <authorList>
            <person name="Anantharaman K."/>
            <person name="Brown C.T."/>
            <person name="Hug L.A."/>
            <person name="Sharon I."/>
            <person name="Castelle C.J."/>
            <person name="Probst A.J."/>
            <person name="Thomas B.C."/>
            <person name="Singh A."/>
            <person name="Wilkins M.J."/>
            <person name="Karaoz U."/>
            <person name="Brodie E.L."/>
            <person name="Williams K.H."/>
            <person name="Hubbard S.S."/>
            <person name="Banfield J.F."/>
        </authorList>
    </citation>
    <scope>NUCLEOTIDE SEQUENCE [LARGE SCALE GENOMIC DNA]</scope>
</reference>
<comment type="subcellular location">
    <subcellularLocation>
        <location evidence="1">Membrane</location>
        <topology evidence="1">Multi-pass membrane protein</topology>
    </subcellularLocation>
</comment>
<dbReference type="SUPFAM" id="SSF103473">
    <property type="entry name" value="MFS general substrate transporter"/>
    <property type="match status" value="1"/>
</dbReference>
<feature type="transmembrane region" description="Helical" evidence="5">
    <location>
        <begin position="117"/>
        <end position="135"/>
    </location>
</feature>
<feature type="transmembrane region" description="Helical" evidence="5">
    <location>
        <begin position="193"/>
        <end position="218"/>
    </location>
</feature>
<keyword evidence="2 5" id="KW-0812">Transmembrane</keyword>
<gene>
    <name evidence="7" type="ORF">A2973_01015</name>
</gene>
<dbReference type="Proteomes" id="UP000176409">
    <property type="component" value="Unassembled WGS sequence"/>
</dbReference>
<proteinExistence type="predicted"/>
<sequence length="354" mass="38237">MIWMFILNIPTGVLADRIGRKISIALGGLSLAASCILYVLIPGFYPFLVAEFLAALGTSFVIGASSALVYEFLKQNNRESESKHILGRSSAISSLGTVIAAPIGSVVAANFGIKAPMLLSAIPLLIASFIILTVHETRIQEKISRPNLLDSIKKGVGFLLKNKNLQYLVFNDILVWIGAYFLVWLYQPMLIKVGLAIVYFGLIRSAFSLAGMIATFNIHLTEKLFRSEKMFINATALIVSASLILVAVLPSVVAVIIAIILIGGFASARTSYLNTTMNELIPTEQRATVLSTTSTVNMLIFAIANPIVGFIADHSLRLAFVGVGLLPLAAFFLLRYSPSLKNKTVLIGESTLLS</sequence>
<dbReference type="PANTHER" id="PTHR23530:SF1">
    <property type="entry name" value="PERMEASE, MAJOR FACILITATOR SUPERFAMILY-RELATED"/>
    <property type="match status" value="1"/>
</dbReference>
<dbReference type="Gene3D" id="1.20.1250.20">
    <property type="entry name" value="MFS general substrate transporter like domains"/>
    <property type="match status" value="1"/>
</dbReference>
<organism evidence="7 8">
    <name type="scientific">Candidatus Gottesmanbacteria bacterium RIFCSPLOWO2_01_FULL_49_10</name>
    <dbReference type="NCBI Taxonomy" id="1798396"/>
    <lineage>
        <taxon>Bacteria</taxon>
        <taxon>Candidatus Gottesmaniibacteriota</taxon>
    </lineage>
</organism>
<evidence type="ECO:0000256" key="1">
    <source>
        <dbReference type="ARBA" id="ARBA00004141"/>
    </source>
</evidence>
<dbReference type="InterPro" id="IPR036259">
    <property type="entry name" value="MFS_trans_sf"/>
</dbReference>
<evidence type="ECO:0000256" key="2">
    <source>
        <dbReference type="ARBA" id="ARBA00022692"/>
    </source>
</evidence>
<dbReference type="PROSITE" id="PS00216">
    <property type="entry name" value="SUGAR_TRANSPORT_1"/>
    <property type="match status" value="1"/>
</dbReference>
<comment type="caution">
    <text evidence="7">The sequence shown here is derived from an EMBL/GenBank/DDBJ whole genome shotgun (WGS) entry which is preliminary data.</text>
</comment>
<evidence type="ECO:0000256" key="3">
    <source>
        <dbReference type="ARBA" id="ARBA00022989"/>
    </source>
</evidence>
<feature type="transmembrane region" description="Helical" evidence="5">
    <location>
        <begin position="318"/>
        <end position="336"/>
    </location>
</feature>
<evidence type="ECO:0000313" key="8">
    <source>
        <dbReference type="Proteomes" id="UP000176409"/>
    </source>
</evidence>
<feature type="transmembrane region" description="Helical" evidence="5">
    <location>
        <begin position="47"/>
        <end position="70"/>
    </location>
</feature>
<protein>
    <recommendedName>
        <fullName evidence="6">Major facilitator superfamily (MFS) profile domain-containing protein</fullName>
    </recommendedName>
</protein>
<keyword evidence="4 5" id="KW-0472">Membrane</keyword>
<feature type="transmembrane region" description="Helical" evidence="5">
    <location>
        <begin position="287"/>
        <end position="312"/>
    </location>
</feature>
<dbReference type="InterPro" id="IPR020846">
    <property type="entry name" value="MFS_dom"/>
</dbReference>
<evidence type="ECO:0000256" key="4">
    <source>
        <dbReference type="ARBA" id="ARBA00023136"/>
    </source>
</evidence>
<dbReference type="GO" id="GO:0022857">
    <property type="term" value="F:transmembrane transporter activity"/>
    <property type="evidence" value="ECO:0007669"/>
    <property type="project" value="InterPro"/>
</dbReference>
<accession>A0A1F6B0W1</accession>
<keyword evidence="3 5" id="KW-1133">Transmembrane helix</keyword>
<dbReference type="STRING" id="1798396.A2973_01015"/>
<dbReference type="InterPro" id="IPR053160">
    <property type="entry name" value="MFS_DHA3_Transporter"/>
</dbReference>
<name>A0A1F6B0W1_9BACT</name>
<dbReference type="EMBL" id="MFJZ01000022">
    <property type="protein sequence ID" value="OGG30443.1"/>
    <property type="molecule type" value="Genomic_DNA"/>
</dbReference>
<dbReference type="InterPro" id="IPR011701">
    <property type="entry name" value="MFS"/>
</dbReference>
<dbReference type="InterPro" id="IPR005829">
    <property type="entry name" value="Sugar_transporter_CS"/>
</dbReference>
<dbReference type="AlphaFoldDB" id="A0A1F6B0W1"/>
<feature type="transmembrane region" description="Helical" evidence="5">
    <location>
        <begin position="91"/>
        <end position="111"/>
    </location>
</feature>
<dbReference type="GO" id="GO:0016020">
    <property type="term" value="C:membrane"/>
    <property type="evidence" value="ECO:0007669"/>
    <property type="project" value="UniProtKB-SubCell"/>
</dbReference>
<feature type="transmembrane region" description="Helical" evidence="5">
    <location>
        <begin position="230"/>
        <end position="249"/>
    </location>
</feature>
<evidence type="ECO:0000259" key="6">
    <source>
        <dbReference type="PROSITE" id="PS50850"/>
    </source>
</evidence>
<feature type="domain" description="Major facilitator superfamily (MFS) profile" evidence="6">
    <location>
        <begin position="1"/>
        <end position="341"/>
    </location>
</feature>
<feature type="transmembrane region" description="Helical" evidence="5">
    <location>
        <begin position="21"/>
        <end position="41"/>
    </location>
</feature>
<evidence type="ECO:0000256" key="5">
    <source>
        <dbReference type="SAM" id="Phobius"/>
    </source>
</evidence>
<dbReference type="PROSITE" id="PS50850">
    <property type="entry name" value="MFS"/>
    <property type="match status" value="1"/>
</dbReference>
<feature type="transmembrane region" description="Helical" evidence="5">
    <location>
        <begin position="167"/>
        <end position="187"/>
    </location>
</feature>